<gene>
    <name evidence="8" type="ORF">DS031_10155</name>
</gene>
<dbReference type="PANTHER" id="PTHR33545">
    <property type="entry name" value="UPF0750 MEMBRANE PROTEIN YITT-RELATED"/>
    <property type="match status" value="1"/>
</dbReference>
<dbReference type="PIRSF" id="PIRSF006483">
    <property type="entry name" value="Membrane_protein_YitT"/>
    <property type="match status" value="1"/>
</dbReference>
<reference evidence="8 9" key="1">
    <citation type="submission" date="2018-07" db="EMBL/GenBank/DDBJ databases">
        <title>Lottiidibacillus patelloidae gen. nov., sp. nov., isolated from the intestinal tract of a marine limpet and the reclassification of B. taeanensis BH030017T, B. algicola KMM 3737T and B. hwajinpoensis SW-72T as genus Lottiidibacillus.</title>
        <authorList>
            <person name="Liu R."/>
            <person name="Huang Z."/>
        </authorList>
    </citation>
    <scope>NUCLEOTIDE SEQUENCE [LARGE SCALE GENOMIC DNA]</scope>
    <source>
        <strain evidence="8 9">BH030017</strain>
    </source>
</reference>
<evidence type="ECO:0000259" key="7">
    <source>
        <dbReference type="Pfam" id="PF10035"/>
    </source>
</evidence>
<feature type="transmembrane region" description="Helical" evidence="6">
    <location>
        <begin position="102"/>
        <end position="120"/>
    </location>
</feature>
<sequence length="271" mass="29546">MIVRLTVIIIASIIIAFSFNMFLLPHEVLSSGVTGIAFIIGLKMPGINSGFMILILNIPIVIYGYKVLGRRLIFYTMISIVVTSFSMQIIPKEALAQDPLLSAVFGGAIGGIGIGLVFKYQGSTGGFDIIGLGITKKKEIPLGTIMFALNAAVVFVAGFLFDWDKALFTMASIFVTGKVIDAIHTSHLKLTVTIITRKGEEVKQELLKNVVRGITVWKGEGAYSNEGRSILYTVVSRYEVEVLKELIAKVDDKAFVNITSTAELMGNFRKT</sequence>
<dbReference type="Pfam" id="PF10035">
    <property type="entry name" value="DUF2179"/>
    <property type="match status" value="1"/>
</dbReference>
<dbReference type="InterPro" id="IPR003740">
    <property type="entry name" value="YitT"/>
</dbReference>
<evidence type="ECO:0000256" key="2">
    <source>
        <dbReference type="ARBA" id="ARBA00022475"/>
    </source>
</evidence>
<keyword evidence="4 6" id="KW-1133">Transmembrane helix</keyword>
<keyword evidence="9" id="KW-1185">Reference proteome</keyword>
<proteinExistence type="predicted"/>
<dbReference type="InterPro" id="IPR019264">
    <property type="entry name" value="DUF2179"/>
</dbReference>
<dbReference type="OrthoDB" id="2417289at2"/>
<evidence type="ECO:0000256" key="4">
    <source>
        <dbReference type="ARBA" id="ARBA00022989"/>
    </source>
</evidence>
<comment type="caution">
    <text evidence="8">The sequence shown here is derived from an EMBL/GenBank/DDBJ whole genome shotgun (WGS) entry which is preliminary data.</text>
</comment>
<dbReference type="PANTHER" id="PTHR33545:SF5">
    <property type="entry name" value="UPF0750 MEMBRANE PROTEIN YITT"/>
    <property type="match status" value="1"/>
</dbReference>
<evidence type="ECO:0000256" key="3">
    <source>
        <dbReference type="ARBA" id="ARBA00022692"/>
    </source>
</evidence>
<feature type="transmembrane region" description="Helical" evidence="6">
    <location>
        <begin position="72"/>
        <end position="90"/>
    </location>
</feature>
<name>A0A366XZJ2_9BACI</name>
<accession>A0A366XZJ2</accession>
<dbReference type="EMBL" id="QOCW01000009">
    <property type="protein sequence ID" value="RBW69584.1"/>
    <property type="molecule type" value="Genomic_DNA"/>
</dbReference>
<dbReference type="Gene3D" id="3.30.70.120">
    <property type="match status" value="1"/>
</dbReference>
<dbReference type="InterPro" id="IPR051461">
    <property type="entry name" value="UPF0750_membrane"/>
</dbReference>
<feature type="transmembrane region" description="Helical" evidence="6">
    <location>
        <begin position="7"/>
        <end position="26"/>
    </location>
</feature>
<feature type="domain" description="DUF2179" evidence="7">
    <location>
        <begin position="212"/>
        <end position="266"/>
    </location>
</feature>
<dbReference type="GO" id="GO:0005886">
    <property type="term" value="C:plasma membrane"/>
    <property type="evidence" value="ECO:0007669"/>
    <property type="project" value="UniProtKB-SubCell"/>
</dbReference>
<keyword evidence="5 6" id="KW-0472">Membrane</keyword>
<organism evidence="8 9">
    <name type="scientific">Bacillus taeanensis</name>
    <dbReference type="NCBI Taxonomy" id="273032"/>
    <lineage>
        <taxon>Bacteria</taxon>
        <taxon>Bacillati</taxon>
        <taxon>Bacillota</taxon>
        <taxon>Bacilli</taxon>
        <taxon>Bacillales</taxon>
        <taxon>Bacillaceae</taxon>
        <taxon>Bacillus</taxon>
    </lineage>
</organism>
<evidence type="ECO:0000313" key="9">
    <source>
        <dbReference type="Proteomes" id="UP000253314"/>
    </source>
</evidence>
<dbReference type="Pfam" id="PF02588">
    <property type="entry name" value="YitT_membrane"/>
    <property type="match status" value="1"/>
</dbReference>
<protein>
    <recommendedName>
        <fullName evidence="7">DUF2179 domain-containing protein</fullName>
    </recommendedName>
</protein>
<dbReference type="Proteomes" id="UP000253314">
    <property type="component" value="Unassembled WGS sequence"/>
</dbReference>
<feature type="transmembrane region" description="Helical" evidence="6">
    <location>
        <begin position="140"/>
        <end position="161"/>
    </location>
</feature>
<evidence type="ECO:0000256" key="6">
    <source>
        <dbReference type="SAM" id="Phobius"/>
    </source>
</evidence>
<feature type="transmembrane region" description="Helical" evidence="6">
    <location>
        <begin position="167"/>
        <end position="188"/>
    </location>
</feature>
<keyword evidence="2" id="KW-1003">Cell membrane</keyword>
<dbReference type="AlphaFoldDB" id="A0A366XZJ2"/>
<comment type="subcellular location">
    <subcellularLocation>
        <location evidence="1">Cell membrane</location>
        <topology evidence="1">Multi-pass membrane protein</topology>
    </subcellularLocation>
</comment>
<evidence type="ECO:0000313" key="8">
    <source>
        <dbReference type="EMBL" id="RBW69584.1"/>
    </source>
</evidence>
<keyword evidence="3 6" id="KW-0812">Transmembrane</keyword>
<dbReference type="InterPro" id="IPR015867">
    <property type="entry name" value="N-reg_PII/ATP_PRibTrfase_C"/>
</dbReference>
<evidence type="ECO:0000256" key="1">
    <source>
        <dbReference type="ARBA" id="ARBA00004651"/>
    </source>
</evidence>
<evidence type="ECO:0000256" key="5">
    <source>
        <dbReference type="ARBA" id="ARBA00023136"/>
    </source>
</evidence>
<dbReference type="CDD" id="cd16380">
    <property type="entry name" value="YitT_C"/>
    <property type="match status" value="1"/>
</dbReference>